<feature type="compositionally biased region" description="Basic and acidic residues" evidence="1">
    <location>
        <begin position="15"/>
        <end position="30"/>
    </location>
</feature>
<sequence>MSFRHADNIASPYPLEKEKERKKEKKKNEIHAGTASDFKHALLISREIGLSRFSRGCQTTRRYRCANSFLALENFPTNDDGSWLEKPGKPELASLLRLILQKFPITSSREVYSPRKEADETTSIGSLDKQYWIQTSSQSP</sequence>
<feature type="region of interest" description="Disordered" evidence="1">
    <location>
        <begin position="1"/>
        <end position="32"/>
    </location>
</feature>
<gene>
    <name evidence="2" type="ORF">K0M31_012185</name>
</gene>
<keyword evidence="3" id="KW-1185">Reference proteome</keyword>
<reference evidence="2" key="1">
    <citation type="submission" date="2021-10" db="EMBL/GenBank/DDBJ databases">
        <title>Melipona bicolor Genome sequencing and assembly.</title>
        <authorList>
            <person name="Araujo N.S."/>
            <person name="Arias M.C."/>
        </authorList>
    </citation>
    <scope>NUCLEOTIDE SEQUENCE</scope>
    <source>
        <strain evidence="2">USP_2M_L1-L4_2017</strain>
        <tissue evidence="2">Whole body</tissue>
    </source>
</reference>
<dbReference type="AlphaFoldDB" id="A0AA40KHL3"/>
<proteinExistence type="predicted"/>
<accession>A0AA40KHL3</accession>
<comment type="caution">
    <text evidence="2">The sequence shown here is derived from an EMBL/GenBank/DDBJ whole genome shotgun (WGS) entry which is preliminary data.</text>
</comment>
<evidence type="ECO:0000313" key="2">
    <source>
        <dbReference type="EMBL" id="KAK1120579.1"/>
    </source>
</evidence>
<organism evidence="2 3">
    <name type="scientific">Melipona bicolor</name>
    <dbReference type="NCBI Taxonomy" id="60889"/>
    <lineage>
        <taxon>Eukaryota</taxon>
        <taxon>Metazoa</taxon>
        <taxon>Ecdysozoa</taxon>
        <taxon>Arthropoda</taxon>
        <taxon>Hexapoda</taxon>
        <taxon>Insecta</taxon>
        <taxon>Pterygota</taxon>
        <taxon>Neoptera</taxon>
        <taxon>Endopterygota</taxon>
        <taxon>Hymenoptera</taxon>
        <taxon>Apocrita</taxon>
        <taxon>Aculeata</taxon>
        <taxon>Apoidea</taxon>
        <taxon>Anthophila</taxon>
        <taxon>Apidae</taxon>
        <taxon>Melipona</taxon>
    </lineage>
</organism>
<evidence type="ECO:0000313" key="3">
    <source>
        <dbReference type="Proteomes" id="UP001177670"/>
    </source>
</evidence>
<protein>
    <submittedName>
        <fullName evidence="2">Uncharacterized protein</fullName>
    </submittedName>
</protein>
<dbReference type="EMBL" id="JAHYIQ010000030">
    <property type="protein sequence ID" value="KAK1120579.1"/>
    <property type="molecule type" value="Genomic_DNA"/>
</dbReference>
<dbReference type="Proteomes" id="UP001177670">
    <property type="component" value="Unassembled WGS sequence"/>
</dbReference>
<name>A0AA40KHL3_9HYME</name>
<evidence type="ECO:0000256" key="1">
    <source>
        <dbReference type="SAM" id="MobiDB-lite"/>
    </source>
</evidence>